<dbReference type="InterPro" id="IPR026960">
    <property type="entry name" value="RVT-Znf"/>
</dbReference>
<dbReference type="EMBL" id="LK032155">
    <property type="protein sequence ID" value="CDY24241.1"/>
    <property type="molecule type" value="Genomic_DNA"/>
</dbReference>
<dbReference type="AlphaFoldDB" id="A0A078GFU4"/>
<sequence length="451" mass="51342">MGYSHRSITILRPRDGQMTVKSAYWLASKLKAERTLPEAFFDPSTKVKTLPKIRVFLWKSINAALPTADLLIARGMKVDNRCQTCGGESDAINHLLFECCFARLVWAVSPIPLRMNRFDEASVFTNLHYLLNLNNISHLNEEDKRVWPWILWNLWKRRNEMLFEGRCVSAEELVQTAVKEANEWFTAQLVEEEWAQVEKINRTLVHPKWTPPIHDWIMCNIGMEFSKSKGLAGGAWVLRNERGVVLSHSRRAFSRIESREEAKFVVAMWALESLRSQSQSKIIFPGELGNLFGGVERPQAWPLVSIPGCANGKGTSGDFRLEVAGAKLFLIITTLVHSIRDFQSKRRANDATMRQLSPPHPHQQHFQFCVEAPPEFKAAAALKQCGLGYATAKRGVRETDAYLIARDCDKAAYDVSMTVEAPSVSCLVSLMTLEFNMPSSYHTDLRRFTWR</sequence>
<accession>A0A078GFU4</accession>
<gene>
    <name evidence="2" type="primary">BnaC01g38210D</name>
    <name evidence="2" type="ORF">GSBRNA2T00026362001</name>
</gene>
<dbReference type="Gramene" id="CDY24241">
    <property type="protein sequence ID" value="CDY24241"/>
    <property type="gene ID" value="GSBRNA2T00026362001"/>
</dbReference>
<proteinExistence type="predicted"/>
<keyword evidence="3" id="KW-1185">Reference proteome</keyword>
<dbReference type="Proteomes" id="UP000028999">
    <property type="component" value="Unassembled WGS sequence"/>
</dbReference>
<dbReference type="Pfam" id="PF13966">
    <property type="entry name" value="zf-RVT"/>
    <property type="match status" value="1"/>
</dbReference>
<dbReference type="PaxDb" id="3708-A0A078GFU4"/>
<organism evidence="2 3">
    <name type="scientific">Brassica napus</name>
    <name type="common">Rape</name>
    <dbReference type="NCBI Taxonomy" id="3708"/>
    <lineage>
        <taxon>Eukaryota</taxon>
        <taxon>Viridiplantae</taxon>
        <taxon>Streptophyta</taxon>
        <taxon>Embryophyta</taxon>
        <taxon>Tracheophyta</taxon>
        <taxon>Spermatophyta</taxon>
        <taxon>Magnoliopsida</taxon>
        <taxon>eudicotyledons</taxon>
        <taxon>Gunneridae</taxon>
        <taxon>Pentapetalae</taxon>
        <taxon>rosids</taxon>
        <taxon>malvids</taxon>
        <taxon>Brassicales</taxon>
        <taxon>Brassicaceae</taxon>
        <taxon>Brassiceae</taxon>
        <taxon>Brassica</taxon>
    </lineage>
</organism>
<feature type="domain" description="Reverse transcriptase zinc-binding" evidence="1">
    <location>
        <begin position="19"/>
        <end position="106"/>
    </location>
</feature>
<reference evidence="2 3" key="1">
    <citation type="journal article" date="2014" name="Science">
        <title>Plant genetics. Early allopolyploid evolution in the post-Neolithic Brassica napus oilseed genome.</title>
        <authorList>
            <person name="Chalhoub B."/>
            <person name="Denoeud F."/>
            <person name="Liu S."/>
            <person name="Parkin I.A."/>
            <person name="Tang H."/>
            <person name="Wang X."/>
            <person name="Chiquet J."/>
            <person name="Belcram H."/>
            <person name="Tong C."/>
            <person name="Samans B."/>
            <person name="Correa M."/>
            <person name="Da Silva C."/>
            <person name="Just J."/>
            <person name="Falentin C."/>
            <person name="Koh C.S."/>
            <person name="Le Clainche I."/>
            <person name="Bernard M."/>
            <person name="Bento P."/>
            <person name="Noel B."/>
            <person name="Labadie K."/>
            <person name="Alberti A."/>
            <person name="Charles M."/>
            <person name="Arnaud D."/>
            <person name="Guo H."/>
            <person name="Daviaud C."/>
            <person name="Alamery S."/>
            <person name="Jabbari K."/>
            <person name="Zhao M."/>
            <person name="Edger P.P."/>
            <person name="Chelaifa H."/>
            <person name="Tack D."/>
            <person name="Lassalle G."/>
            <person name="Mestiri I."/>
            <person name="Schnel N."/>
            <person name="Le Paslier M.C."/>
            <person name="Fan G."/>
            <person name="Renault V."/>
            <person name="Bayer P.E."/>
            <person name="Golicz A.A."/>
            <person name="Manoli S."/>
            <person name="Lee T.H."/>
            <person name="Thi V.H."/>
            <person name="Chalabi S."/>
            <person name="Hu Q."/>
            <person name="Fan C."/>
            <person name="Tollenaere R."/>
            <person name="Lu Y."/>
            <person name="Battail C."/>
            <person name="Shen J."/>
            <person name="Sidebottom C.H."/>
            <person name="Wang X."/>
            <person name="Canaguier A."/>
            <person name="Chauveau A."/>
            <person name="Berard A."/>
            <person name="Deniot G."/>
            <person name="Guan M."/>
            <person name="Liu Z."/>
            <person name="Sun F."/>
            <person name="Lim Y.P."/>
            <person name="Lyons E."/>
            <person name="Town C.D."/>
            <person name="Bancroft I."/>
            <person name="Wang X."/>
            <person name="Meng J."/>
            <person name="Ma J."/>
            <person name="Pires J.C."/>
            <person name="King G.J."/>
            <person name="Brunel D."/>
            <person name="Delourme R."/>
            <person name="Renard M."/>
            <person name="Aury J.M."/>
            <person name="Adams K.L."/>
            <person name="Batley J."/>
            <person name="Snowdon R.J."/>
            <person name="Tost J."/>
            <person name="Edwards D."/>
            <person name="Zhou Y."/>
            <person name="Hua W."/>
            <person name="Sharpe A.G."/>
            <person name="Paterson A.H."/>
            <person name="Guan C."/>
            <person name="Wincker P."/>
        </authorList>
    </citation>
    <scope>NUCLEOTIDE SEQUENCE [LARGE SCALE GENOMIC DNA]</scope>
    <source>
        <strain evidence="3">cv. Darmor-bzh</strain>
    </source>
</reference>
<evidence type="ECO:0000259" key="1">
    <source>
        <dbReference type="Pfam" id="PF13966"/>
    </source>
</evidence>
<evidence type="ECO:0000313" key="3">
    <source>
        <dbReference type="Proteomes" id="UP000028999"/>
    </source>
</evidence>
<name>A0A078GFU4_BRANA</name>
<protein>
    <submittedName>
        <fullName evidence="2">BnaC01g38210D protein</fullName>
    </submittedName>
</protein>
<evidence type="ECO:0000313" key="2">
    <source>
        <dbReference type="EMBL" id="CDY24241.1"/>
    </source>
</evidence>